<dbReference type="AlphaFoldDB" id="A0A1C4YHN0"/>
<dbReference type="EMBL" id="FMCX01000004">
    <property type="protein sequence ID" value="SCF20245.1"/>
    <property type="molecule type" value="Genomic_DNA"/>
</dbReference>
<sequence>MGGALTTTGANGKPSTTVVADDFQQTAPVADRVGIAADDYDSWCESGSVCGRPVGGEYIAEVKGNAPYGNAAGVIGAFDFIVRQAFNGQYARWRNTLIWDYGPQIEPQSFTNNCRTNVTGPDGYCGQNPFYFGNVNSASWRSDKPSTTTYYQNSQKTTGSGRYHDDNYGSFFAYGYSPLFYAPTIHTGRWDRCNASPYCRYYQVPWA</sequence>
<dbReference type="OrthoDB" id="3368941at2"/>
<dbReference type="Proteomes" id="UP000199504">
    <property type="component" value="Unassembled WGS sequence"/>
</dbReference>
<organism evidence="1 2">
    <name type="scientific">Micromonospora mirobrigensis</name>
    <dbReference type="NCBI Taxonomy" id="262898"/>
    <lineage>
        <taxon>Bacteria</taxon>
        <taxon>Bacillati</taxon>
        <taxon>Actinomycetota</taxon>
        <taxon>Actinomycetes</taxon>
        <taxon>Micromonosporales</taxon>
        <taxon>Micromonosporaceae</taxon>
        <taxon>Micromonospora</taxon>
    </lineage>
</organism>
<evidence type="ECO:0000313" key="1">
    <source>
        <dbReference type="EMBL" id="SCF20245.1"/>
    </source>
</evidence>
<keyword evidence="2" id="KW-1185">Reference proteome</keyword>
<name>A0A1C4YHN0_9ACTN</name>
<evidence type="ECO:0000313" key="2">
    <source>
        <dbReference type="Proteomes" id="UP000199504"/>
    </source>
</evidence>
<protein>
    <submittedName>
        <fullName evidence="1">Uncharacterized protein</fullName>
    </submittedName>
</protein>
<accession>A0A1C4YHN0</accession>
<dbReference type="RefSeq" id="WP_091609254.1">
    <property type="nucleotide sequence ID" value="NZ_FMCX01000004.1"/>
</dbReference>
<proteinExistence type="predicted"/>
<reference evidence="2" key="1">
    <citation type="submission" date="2016-06" db="EMBL/GenBank/DDBJ databases">
        <authorList>
            <person name="Varghese N."/>
            <person name="Submissions Spin"/>
        </authorList>
    </citation>
    <scope>NUCLEOTIDE SEQUENCE [LARGE SCALE GENOMIC DNA]</scope>
    <source>
        <strain evidence="2">DSM 44830</strain>
    </source>
</reference>
<gene>
    <name evidence="1" type="ORF">GA0070564_10489</name>
</gene>